<dbReference type="AlphaFoldDB" id="A0A168BBT8"/>
<keyword evidence="2" id="KW-1185">Reference proteome</keyword>
<accession>A0A168BBT8</accession>
<evidence type="ECO:0000313" key="1">
    <source>
        <dbReference type="EMBL" id="OAA69903.1"/>
    </source>
</evidence>
<organism evidence="1 2">
    <name type="scientific">Cordyceps fumosorosea (strain ARSEF 2679)</name>
    <name type="common">Isaria fumosorosea</name>
    <dbReference type="NCBI Taxonomy" id="1081104"/>
    <lineage>
        <taxon>Eukaryota</taxon>
        <taxon>Fungi</taxon>
        <taxon>Dikarya</taxon>
        <taxon>Ascomycota</taxon>
        <taxon>Pezizomycotina</taxon>
        <taxon>Sordariomycetes</taxon>
        <taxon>Hypocreomycetidae</taxon>
        <taxon>Hypocreales</taxon>
        <taxon>Cordycipitaceae</taxon>
        <taxon>Cordyceps</taxon>
    </lineage>
</organism>
<name>A0A168BBT8_CORFA</name>
<reference evidence="1 2" key="1">
    <citation type="journal article" date="2016" name="Genome Biol. Evol.">
        <title>Divergent and convergent evolution of fungal pathogenicity.</title>
        <authorList>
            <person name="Shang Y."/>
            <person name="Xiao G."/>
            <person name="Zheng P."/>
            <person name="Cen K."/>
            <person name="Zhan S."/>
            <person name="Wang C."/>
        </authorList>
    </citation>
    <scope>NUCLEOTIDE SEQUENCE [LARGE SCALE GENOMIC DNA]</scope>
    <source>
        <strain evidence="1 2">ARSEF 2679</strain>
    </source>
</reference>
<dbReference type="GeneID" id="30019465"/>
<gene>
    <name evidence="1" type="ORF">ISF_03173</name>
</gene>
<proteinExistence type="predicted"/>
<evidence type="ECO:0000313" key="2">
    <source>
        <dbReference type="Proteomes" id="UP000076744"/>
    </source>
</evidence>
<comment type="caution">
    <text evidence="1">The sequence shown here is derived from an EMBL/GenBank/DDBJ whole genome shotgun (WGS) entry which is preliminary data.</text>
</comment>
<dbReference type="Proteomes" id="UP000076744">
    <property type="component" value="Unassembled WGS sequence"/>
</dbReference>
<dbReference type="RefSeq" id="XP_018706507.1">
    <property type="nucleotide sequence ID" value="XM_018846779.1"/>
</dbReference>
<dbReference type="EMBL" id="AZHB01000005">
    <property type="protein sequence ID" value="OAA69903.1"/>
    <property type="molecule type" value="Genomic_DNA"/>
</dbReference>
<sequence>MPDFILTVRSLTAPTLPAVPAGTPASAIRSPLIPGPLAATSPLRFVLSLPGATGRARNPLRPATHLQLAFLYPGSGEVYLPEPILPEHLVKTAGDDGEYEVEVGPDRIPRVKVNEGESPDAEVRLNAWRNEKLLGRFTVGVVEGLGVEGFKSSDLAKRRVEVQKAKAANEATP</sequence>
<dbReference type="OrthoDB" id="5396520at2759"/>
<protein>
    <submittedName>
        <fullName evidence="1">Uncharacterized protein</fullName>
    </submittedName>
</protein>